<reference evidence="1 2" key="1">
    <citation type="submission" date="2016-05" db="EMBL/GenBank/DDBJ databases">
        <title>A degradative enzymes factory behind the ericoid mycorrhizal symbiosis.</title>
        <authorList>
            <consortium name="DOE Joint Genome Institute"/>
            <person name="Martino E."/>
            <person name="Morin E."/>
            <person name="Grelet G."/>
            <person name="Kuo A."/>
            <person name="Kohler A."/>
            <person name="Daghino S."/>
            <person name="Barry K."/>
            <person name="Choi C."/>
            <person name="Cichocki N."/>
            <person name="Clum A."/>
            <person name="Copeland A."/>
            <person name="Hainaut M."/>
            <person name="Haridas S."/>
            <person name="Labutti K."/>
            <person name="Lindquist E."/>
            <person name="Lipzen A."/>
            <person name="Khouja H.-R."/>
            <person name="Murat C."/>
            <person name="Ohm R."/>
            <person name="Olson A."/>
            <person name="Spatafora J."/>
            <person name="Veneault-Fourrey C."/>
            <person name="Henrissat B."/>
            <person name="Grigoriev I."/>
            <person name="Martin F."/>
            <person name="Perotto S."/>
        </authorList>
    </citation>
    <scope>NUCLEOTIDE SEQUENCE [LARGE SCALE GENOMIC DNA]</scope>
    <source>
        <strain evidence="1 2">UAMH 7357</strain>
    </source>
</reference>
<dbReference type="Proteomes" id="UP000235672">
    <property type="component" value="Unassembled WGS sequence"/>
</dbReference>
<proteinExistence type="predicted"/>
<protein>
    <submittedName>
        <fullName evidence="1">Uncharacterized protein</fullName>
    </submittedName>
</protein>
<dbReference type="AlphaFoldDB" id="A0A2J6Q9R0"/>
<evidence type="ECO:0000313" key="2">
    <source>
        <dbReference type="Proteomes" id="UP000235672"/>
    </source>
</evidence>
<keyword evidence="2" id="KW-1185">Reference proteome</keyword>
<sequence>MQSWNERKTKAIICKKKYLQPEFFSPLREIYGQVAFAPLNCFKDCIRAPTKRNHNPTQHFKIIFLETLKNMGLRAPRTRKREMSSASGEVIDELRRTTEAQGRCISNQQKIIEKLLERLYTVALWMEVDDLIWSNSGVKPLYIHPVYKPQLYSVHCITDSNIYCKYYWSRG</sequence>
<dbReference type="EMBL" id="KZ613476">
    <property type="protein sequence ID" value="PMD22974.1"/>
    <property type="molecule type" value="Genomic_DNA"/>
</dbReference>
<name>A0A2J6Q9R0_9HELO</name>
<evidence type="ECO:0000313" key="1">
    <source>
        <dbReference type="EMBL" id="PMD22974.1"/>
    </source>
</evidence>
<gene>
    <name evidence="1" type="ORF">NA56DRAFT_81480</name>
</gene>
<organism evidence="1 2">
    <name type="scientific">Hyaloscypha hepaticicola</name>
    <dbReference type="NCBI Taxonomy" id="2082293"/>
    <lineage>
        <taxon>Eukaryota</taxon>
        <taxon>Fungi</taxon>
        <taxon>Dikarya</taxon>
        <taxon>Ascomycota</taxon>
        <taxon>Pezizomycotina</taxon>
        <taxon>Leotiomycetes</taxon>
        <taxon>Helotiales</taxon>
        <taxon>Hyaloscyphaceae</taxon>
        <taxon>Hyaloscypha</taxon>
    </lineage>
</organism>
<accession>A0A2J6Q9R0</accession>